<dbReference type="Proteomes" id="UP000037392">
    <property type="component" value="Unassembled WGS sequence"/>
</dbReference>
<dbReference type="OrthoDB" id="2037068at2"/>
<evidence type="ECO:0000256" key="1">
    <source>
        <dbReference type="SAM" id="MobiDB-lite"/>
    </source>
</evidence>
<gene>
    <name evidence="3" type="ORF">HMPREF9470_05209</name>
</gene>
<evidence type="ECO:0000256" key="2">
    <source>
        <dbReference type="SAM" id="Phobius"/>
    </source>
</evidence>
<dbReference type="RefSeq" id="WP_048931081.1">
    <property type="nucleotide sequence ID" value="NZ_KQ235885.1"/>
</dbReference>
<dbReference type="AlphaFoldDB" id="A0A0J9BJ89"/>
<proteinExistence type="predicted"/>
<name>A0A0J9BJ89_9FIRM</name>
<sequence>MNRQRKKKESAVKMIFLILIAVLVMTAAIYVVVRVFGKISSDYKELDFSKAEETTHIEIDTDEGPKAGWYETDEGWRYYLDEKNFVTDAWKEIGGYLYHFGEDGFMITGEWKQEGQIFTFHDTKGYLKKIGTDLDYVPESTGENLDSLVRTNAFWCFLKDEEGTGLFKTIMYRRTVENKIMVLGGESAPERTTKNSMRAYGDYVYFLPKVKESQLSRLSEAEKGLCNKLFRMMPGRNTKELIAENVEGYLVLDDIIYYSQGGKILSATSGTEMATGEARYSVVIKDDSCYLVDEIGNPAVAESGNSVNVGDRIYRIEEDGLIKYVKHGQLTIDGKTYYLGGSGTNTSVNVKQDGRDTGIIKETYGVQSYCIVDNQIYYSSYVEKTASGEWYSQIFKTDMDGQNKQAVSERFPGVMQNMYYYEDEGQIYGEYHPAIWKQAYGVAAVISRDGNIYRINDSSARTGKHVDGNDMLEIVMARDGKVICLWHDCDWNRSSGITSVLWSKAIELNSGDRVLIDMAAGTAPEESSATEETDAIVQPIITPPSDISPSNTPTVAPVNPSINNDPLISTDKPGQETLPTPTVPPVSEPSGNVQIIPIG</sequence>
<dbReference type="Gene3D" id="2.10.270.10">
    <property type="entry name" value="Cholin Binding"/>
    <property type="match status" value="1"/>
</dbReference>
<comment type="caution">
    <text evidence="3">The sequence shown here is derived from an EMBL/GenBank/DDBJ whole genome shotgun (WGS) entry which is preliminary data.</text>
</comment>
<evidence type="ECO:0000313" key="4">
    <source>
        <dbReference type="Proteomes" id="UP000037392"/>
    </source>
</evidence>
<reference evidence="3 4" key="1">
    <citation type="submission" date="2011-04" db="EMBL/GenBank/DDBJ databases">
        <title>The Genome Sequence of Clostridium citroniae WAL-19142.</title>
        <authorList>
            <consortium name="The Broad Institute Genome Sequencing Platform"/>
            <person name="Earl A."/>
            <person name="Ward D."/>
            <person name="Feldgarden M."/>
            <person name="Gevers D."/>
            <person name="Warren Y.A."/>
            <person name="Tyrrell K.L."/>
            <person name="Citron D.M."/>
            <person name="Goldstein E.J."/>
            <person name="Daigneault M."/>
            <person name="Allen-Vercoe E."/>
            <person name="Young S.K."/>
            <person name="Zeng Q."/>
            <person name="Gargeya S."/>
            <person name="Fitzgerald M."/>
            <person name="Haas B."/>
            <person name="Abouelleil A."/>
            <person name="Alvarado L."/>
            <person name="Arachchi H.M."/>
            <person name="Berlin A."/>
            <person name="Brown A."/>
            <person name="Chapman S.B."/>
            <person name="Chen Z."/>
            <person name="Dunbar C."/>
            <person name="Freedman E."/>
            <person name="Gearin G."/>
            <person name="Gellesch M."/>
            <person name="Goldberg J."/>
            <person name="Griggs A."/>
            <person name="Gujja S."/>
            <person name="Heilman E.R."/>
            <person name="Heiman D."/>
            <person name="Howarth C."/>
            <person name="Larson L."/>
            <person name="Lui A."/>
            <person name="MacDonald P.J."/>
            <person name="Mehta T."/>
            <person name="Montmayeur A."/>
            <person name="Murphy C."/>
            <person name="Neiman D."/>
            <person name="Pearson M."/>
            <person name="Priest M."/>
            <person name="Roberts A."/>
            <person name="Saif S."/>
            <person name="Shea T."/>
            <person name="Shenoy N."/>
            <person name="Sisk P."/>
            <person name="Stolte C."/>
            <person name="Sykes S."/>
            <person name="White J."/>
            <person name="Yandava C."/>
            <person name="Wortman J."/>
            <person name="Nusbaum C."/>
            <person name="Birren B."/>
        </authorList>
    </citation>
    <scope>NUCLEOTIDE SEQUENCE [LARGE SCALE GENOMIC DNA]</scope>
    <source>
        <strain evidence="3 4">WAL-19142</strain>
    </source>
</reference>
<keyword evidence="2" id="KW-0472">Membrane</keyword>
<dbReference type="SUPFAM" id="SSF69360">
    <property type="entry name" value="Cell wall binding repeat"/>
    <property type="match status" value="1"/>
</dbReference>
<organism evidence="3 4">
    <name type="scientific">[Clostridium] citroniae WAL-19142</name>
    <dbReference type="NCBI Taxonomy" id="742734"/>
    <lineage>
        <taxon>Bacteria</taxon>
        <taxon>Bacillati</taxon>
        <taxon>Bacillota</taxon>
        <taxon>Clostridia</taxon>
        <taxon>Lachnospirales</taxon>
        <taxon>Lachnospiraceae</taxon>
        <taxon>Enterocloster</taxon>
    </lineage>
</organism>
<keyword evidence="2" id="KW-0812">Transmembrane</keyword>
<dbReference type="PATRIC" id="fig|742734.4.peg.5570"/>
<accession>A0A0J9BJ89</accession>
<protein>
    <recommendedName>
        <fullName evidence="5">DUF5050 domain-containing protein</fullName>
    </recommendedName>
</protein>
<evidence type="ECO:0008006" key="5">
    <source>
        <dbReference type="Google" id="ProtNLM"/>
    </source>
</evidence>
<dbReference type="GeneID" id="93164995"/>
<evidence type="ECO:0000313" key="3">
    <source>
        <dbReference type="EMBL" id="KMW13037.1"/>
    </source>
</evidence>
<keyword evidence="2" id="KW-1133">Transmembrane helix</keyword>
<feature type="transmembrane region" description="Helical" evidence="2">
    <location>
        <begin position="12"/>
        <end position="33"/>
    </location>
</feature>
<feature type="compositionally biased region" description="Low complexity" evidence="1">
    <location>
        <begin position="542"/>
        <end position="554"/>
    </location>
</feature>
<dbReference type="EMBL" id="ADLK01000047">
    <property type="protein sequence ID" value="KMW13037.1"/>
    <property type="molecule type" value="Genomic_DNA"/>
</dbReference>
<feature type="region of interest" description="Disordered" evidence="1">
    <location>
        <begin position="542"/>
        <end position="599"/>
    </location>
</feature>